<evidence type="ECO:0000313" key="7">
    <source>
        <dbReference type="EMBL" id="AYC38681.1"/>
    </source>
</evidence>
<evidence type="ECO:0000259" key="6">
    <source>
        <dbReference type="PROSITE" id="PS51695"/>
    </source>
</evidence>
<dbReference type="GO" id="GO:0004252">
    <property type="term" value="F:serine-type endopeptidase activity"/>
    <property type="evidence" value="ECO:0007669"/>
    <property type="project" value="InterPro"/>
</dbReference>
<dbReference type="Gene3D" id="2.60.40.10">
    <property type="entry name" value="Immunoglobulins"/>
    <property type="match status" value="1"/>
</dbReference>
<dbReference type="InterPro" id="IPR006644">
    <property type="entry name" value="Cadg"/>
</dbReference>
<dbReference type="EMBL" id="CP032427">
    <property type="protein sequence ID" value="AYC38681.1"/>
    <property type="molecule type" value="Genomic_DNA"/>
</dbReference>
<dbReference type="InterPro" id="IPR006311">
    <property type="entry name" value="TAT_signal"/>
</dbReference>
<proteinExistence type="predicted"/>
<keyword evidence="2 7" id="KW-0378">Hydrolase</keyword>
<dbReference type="GO" id="GO:0005975">
    <property type="term" value="P:carbohydrate metabolic process"/>
    <property type="evidence" value="ECO:0007669"/>
    <property type="project" value="UniProtKB-ARBA"/>
</dbReference>
<dbReference type="PANTHER" id="PTHR14218:SF15">
    <property type="entry name" value="TRIPEPTIDYL-PEPTIDASE 1"/>
    <property type="match status" value="1"/>
</dbReference>
<feature type="domain" description="Peptidase S53" evidence="6">
    <location>
        <begin position="108"/>
        <end position="440"/>
    </location>
</feature>
<dbReference type="RefSeq" id="WP_120051027.1">
    <property type="nucleotide sequence ID" value="NZ_CP032427.1"/>
</dbReference>
<dbReference type="InterPro" id="IPR036852">
    <property type="entry name" value="Peptidase_S8/S53_dom_sf"/>
</dbReference>
<evidence type="ECO:0000256" key="4">
    <source>
        <dbReference type="SAM" id="MobiDB-lite"/>
    </source>
</evidence>
<keyword evidence="7" id="KW-0482">Metalloprotease</keyword>
<dbReference type="InterPro" id="IPR023828">
    <property type="entry name" value="Peptidase_S8_Ser-AS"/>
</dbReference>
<name>A0AAI8KZS4_9ACTN</name>
<dbReference type="CDD" id="cd04056">
    <property type="entry name" value="Peptidases_S53"/>
    <property type="match status" value="1"/>
</dbReference>
<dbReference type="SMART" id="SM00736">
    <property type="entry name" value="CADG"/>
    <property type="match status" value="1"/>
</dbReference>
<evidence type="ECO:0000256" key="3">
    <source>
        <dbReference type="ARBA" id="ARBA00022825"/>
    </source>
</evidence>
<dbReference type="AlphaFoldDB" id="A0AAI8KZS4"/>
<dbReference type="InterPro" id="IPR030400">
    <property type="entry name" value="Sedolisin_dom"/>
</dbReference>
<accession>A0AAI8KZS4</accession>
<dbReference type="InterPro" id="IPR013783">
    <property type="entry name" value="Ig-like_fold"/>
</dbReference>
<dbReference type="GO" id="GO:0016020">
    <property type="term" value="C:membrane"/>
    <property type="evidence" value="ECO:0007669"/>
    <property type="project" value="InterPro"/>
</dbReference>
<dbReference type="KEGG" id="sge:DWG14_02911"/>
<dbReference type="Proteomes" id="UP000265765">
    <property type="component" value="Chromosome"/>
</dbReference>
<dbReference type="Gene3D" id="3.40.50.200">
    <property type="entry name" value="Peptidase S8/S53 domain"/>
    <property type="match status" value="1"/>
</dbReference>
<evidence type="ECO:0000256" key="2">
    <source>
        <dbReference type="ARBA" id="ARBA00022801"/>
    </source>
</evidence>
<protein>
    <submittedName>
        <fullName evidence="7">Transglutaminase-activating metalloprotease</fullName>
        <ecNumber evidence="7">3.4.-.-</ecNumber>
    </submittedName>
</protein>
<dbReference type="GO" id="GO:0008240">
    <property type="term" value="F:tripeptidyl-peptidase activity"/>
    <property type="evidence" value="ECO:0007669"/>
    <property type="project" value="TreeGrafter"/>
</dbReference>
<keyword evidence="5" id="KW-0732">Signal</keyword>
<feature type="region of interest" description="Disordered" evidence="4">
    <location>
        <begin position="37"/>
        <end position="67"/>
    </location>
</feature>
<feature type="signal peptide" evidence="5">
    <location>
        <begin position="1"/>
        <end position="34"/>
    </location>
</feature>
<dbReference type="GO" id="GO:0005509">
    <property type="term" value="F:calcium ion binding"/>
    <property type="evidence" value="ECO:0007669"/>
    <property type="project" value="InterPro"/>
</dbReference>
<dbReference type="SUPFAM" id="SSF49313">
    <property type="entry name" value="Cadherin-like"/>
    <property type="match status" value="1"/>
</dbReference>
<dbReference type="Pfam" id="PF05345">
    <property type="entry name" value="He_PIG"/>
    <property type="match status" value="1"/>
</dbReference>
<dbReference type="Gene3D" id="2.60.120.260">
    <property type="entry name" value="Galactose-binding domain-like"/>
    <property type="match status" value="1"/>
</dbReference>
<dbReference type="PROSITE" id="PS00138">
    <property type="entry name" value="SUBTILASE_SER"/>
    <property type="match status" value="1"/>
</dbReference>
<evidence type="ECO:0000256" key="5">
    <source>
        <dbReference type="SAM" id="SignalP"/>
    </source>
</evidence>
<keyword evidence="1" id="KW-0645">Protease</keyword>
<dbReference type="PANTHER" id="PTHR14218">
    <property type="entry name" value="PROTEASE S8 TRIPEPTIDYL PEPTIDASE I CLN2"/>
    <property type="match status" value="1"/>
</dbReference>
<dbReference type="PROSITE" id="PS51318">
    <property type="entry name" value="TAT"/>
    <property type="match status" value="1"/>
</dbReference>
<dbReference type="SUPFAM" id="SSF52743">
    <property type="entry name" value="Subtilisin-like"/>
    <property type="match status" value="1"/>
</dbReference>
<evidence type="ECO:0000313" key="8">
    <source>
        <dbReference type="Proteomes" id="UP000265765"/>
    </source>
</evidence>
<dbReference type="GO" id="GO:0008237">
    <property type="term" value="F:metallopeptidase activity"/>
    <property type="evidence" value="ECO:0007669"/>
    <property type="project" value="UniProtKB-KW"/>
</dbReference>
<dbReference type="GO" id="GO:0006508">
    <property type="term" value="P:proteolysis"/>
    <property type="evidence" value="ECO:0007669"/>
    <property type="project" value="UniProtKB-KW"/>
</dbReference>
<organism evidence="7 8">
    <name type="scientific">Streptomyces griseorubiginosus</name>
    <dbReference type="NCBI Taxonomy" id="67304"/>
    <lineage>
        <taxon>Bacteria</taxon>
        <taxon>Bacillati</taxon>
        <taxon>Actinomycetota</taxon>
        <taxon>Actinomycetes</taxon>
        <taxon>Kitasatosporales</taxon>
        <taxon>Streptomycetaceae</taxon>
        <taxon>Streptomyces</taxon>
    </lineage>
</organism>
<gene>
    <name evidence="7" type="ORF">DWG14_02911</name>
</gene>
<feature type="compositionally biased region" description="Polar residues" evidence="4">
    <location>
        <begin position="42"/>
        <end position="61"/>
    </location>
</feature>
<reference evidence="7 8" key="1">
    <citation type="submission" date="2018-09" db="EMBL/GenBank/DDBJ databases">
        <title>Production of Trimethoprim by Streptomyces sp. 3E-1.</title>
        <authorList>
            <person name="Kang H.J."/>
            <person name="Kim S.B."/>
        </authorList>
    </citation>
    <scope>NUCLEOTIDE SEQUENCE [LARGE SCALE GENOMIC DNA]</scope>
    <source>
        <strain evidence="7 8">3E-1</strain>
    </source>
</reference>
<keyword evidence="3" id="KW-0720">Serine protease</keyword>
<evidence type="ECO:0000256" key="1">
    <source>
        <dbReference type="ARBA" id="ARBA00022670"/>
    </source>
</evidence>
<dbReference type="InterPro" id="IPR050819">
    <property type="entry name" value="Tripeptidyl-peptidase_I"/>
</dbReference>
<dbReference type="InterPro" id="IPR015919">
    <property type="entry name" value="Cadherin-like_sf"/>
</dbReference>
<dbReference type="EC" id="3.4.-.-" evidence="7"/>
<dbReference type="PROSITE" id="PS51695">
    <property type="entry name" value="SEDOLISIN"/>
    <property type="match status" value="1"/>
</dbReference>
<dbReference type="GeneID" id="91281842"/>
<sequence length="680" mass="68630">MREMPRRSLRRLLTAAIPALALGLAGFAAVPAHAAPATTHTSRVTQNSKALTSPDRQTFHTTGKAGQKVPTTHLCATAAPGEASCFAQRRTDIKQRLATALAAAAPSGLSPANLHSAYNLPSTGGSGLTVAVVDAYNDPNAEADLGTYRSQYGLSACTKANGCFKQVSQTGSTTSLPTNDTGWAGEEALDIDMVSAVCPNCNITLVEANSANDTDLGIAENEAVSLGAKVVSNSWGGSEASSQTSEDTSYFKHPGVAITVSAGDSAYGAEYPATSQYVTAVGGTALSTSSNSRGWTESVWKTSSTEGTGSGCSAYDPKPSWQTDTGCSKRMEADVSAVADPATGVAVYDTYGGSGWAVYGGTSASAPIIAGVYALAGTPGSSDYPAKYPYSHTGNLYDVTSGNNGSCSPSYFCTATTGYDGPTGWGTPNGTTAFTAGTSTGNTVTVTNPGSQSTTTGGTVSLQISATDSAGAALTYSASGLPTGLSIAGSGKITGTASTAGTYQVTVTAKDSTGASGSTSFTWTVGSTGGTCTSSQLLGNAGFESGNTTWTASSGVITNGTGESAHSGSYYAWLDGYGSAHTDTLSQSVTVPSGCKATFTFYLHIDTKETGSTAYDKLTVSAGSTTLATYSNVNAATGYVQKSFDLSSFAGSTVTLKFSGVEDSSLQTSFVIDDTAVTTS</sequence>
<feature type="chain" id="PRO_5042512389" evidence="5">
    <location>
        <begin position="35"/>
        <end position="680"/>
    </location>
</feature>